<evidence type="ECO:0000256" key="1">
    <source>
        <dbReference type="SAM" id="Phobius"/>
    </source>
</evidence>
<keyword evidence="1" id="KW-0812">Transmembrane</keyword>
<proteinExistence type="predicted"/>
<name>A0AA41ZFQ1_9GAMM</name>
<evidence type="ECO:0000313" key="2">
    <source>
        <dbReference type="EMBL" id="MCX2524409.1"/>
    </source>
</evidence>
<feature type="transmembrane region" description="Helical" evidence="1">
    <location>
        <begin position="15"/>
        <end position="36"/>
    </location>
</feature>
<gene>
    <name evidence="2" type="ORF">OQ287_09155</name>
</gene>
<dbReference type="RefSeq" id="WP_250935437.1">
    <property type="nucleotide sequence ID" value="NZ_JAMLJK010000001.1"/>
</dbReference>
<comment type="caution">
    <text evidence="2">The sequence shown here is derived from an EMBL/GenBank/DDBJ whole genome shotgun (WGS) entry which is preliminary data.</text>
</comment>
<protein>
    <submittedName>
        <fullName evidence="2">Uncharacterized protein</fullName>
    </submittedName>
</protein>
<organism evidence="2 3">
    <name type="scientific">Larsenimonas rhizosphaerae</name>
    <dbReference type="NCBI Taxonomy" id="2944682"/>
    <lineage>
        <taxon>Bacteria</taxon>
        <taxon>Pseudomonadati</taxon>
        <taxon>Pseudomonadota</taxon>
        <taxon>Gammaproteobacteria</taxon>
        <taxon>Oceanospirillales</taxon>
        <taxon>Halomonadaceae</taxon>
        <taxon>Larsenimonas</taxon>
    </lineage>
</organism>
<dbReference type="Proteomes" id="UP001165678">
    <property type="component" value="Unassembled WGS sequence"/>
</dbReference>
<keyword evidence="1" id="KW-0472">Membrane</keyword>
<keyword evidence="3" id="KW-1185">Reference proteome</keyword>
<sequence>MNEPTSPPRQKRGCLMLMLGAVIFVAIVYTILIYLIRANQTPEQQANERQTVTRCFDRLETADNDAQRASIRTSCEEMAEQYQDKYKEAP</sequence>
<reference evidence="2" key="1">
    <citation type="submission" date="2022-11" db="EMBL/GenBank/DDBJ databases">
        <title>Larsenimonas rhizosphaerae sp. nov., isolated from a tidal mudflat.</title>
        <authorList>
            <person name="Lee S.D."/>
            <person name="Kim I.S."/>
        </authorList>
    </citation>
    <scope>NUCLEOTIDE SEQUENCE</scope>
    <source>
        <strain evidence="2">GH2-1</strain>
    </source>
</reference>
<accession>A0AA41ZFQ1</accession>
<evidence type="ECO:0000313" key="3">
    <source>
        <dbReference type="Proteomes" id="UP001165678"/>
    </source>
</evidence>
<dbReference type="AlphaFoldDB" id="A0AA41ZFQ1"/>
<keyword evidence="1" id="KW-1133">Transmembrane helix</keyword>
<dbReference type="EMBL" id="JAPIVE010000002">
    <property type="protein sequence ID" value="MCX2524409.1"/>
    <property type="molecule type" value="Genomic_DNA"/>
</dbReference>